<feature type="transmembrane region" description="Helical" evidence="6">
    <location>
        <begin position="196"/>
        <end position="219"/>
    </location>
</feature>
<dbReference type="Gene3D" id="1.20.1740.10">
    <property type="entry name" value="Amino acid/polyamine transporter I"/>
    <property type="match status" value="1"/>
</dbReference>
<comment type="caution">
    <text evidence="8">The sequence shown here is derived from an EMBL/GenBank/DDBJ whole genome shotgun (WGS) entry which is preliminary data.</text>
</comment>
<dbReference type="Pfam" id="PF00144">
    <property type="entry name" value="Beta-lactamase"/>
    <property type="match status" value="1"/>
</dbReference>
<protein>
    <recommendedName>
        <fullName evidence="7">Beta-lactamase-related domain-containing protein</fullName>
    </recommendedName>
</protein>
<evidence type="ECO:0000256" key="2">
    <source>
        <dbReference type="ARBA" id="ARBA00022448"/>
    </source>
</evidence>
<evidence type="ECO:0000256" key="1">
    <source>
        <dbReference type="ARBA" id="ARBA00004141"/>
    </source>
</evidence>
<evidence type="ECO:0000256" key="4">
    <source>
        <dbReference type="ARBA" id="ARBA00022989"/>
    </source>
</evidence>
<sequence length="657" mass="72396">MYGFLGMEGATHIAEELPNPERTVPKVIMMIMAIGTATSIPWTIAMMFSTNDLDRVTSSSLPIFEVFLQAINFQAAATFFTVWICFIYYGALVSCFVTSGRLIWAFSRDGGLPYSRVFAKIHPTLLAPVNATLLAGAFMVMFGLLYIASTTAYNSIVGLAILATNLTCAIPQTIVLIRGRRVLPKRYLDLRVVGGIFCNVFSTLYAALYTVLFCFPIMLPVAEKSMNYLAVVLVGALAFVTILWWSGKRHTFHGPSFESEGVVVEGQSVENEVEKSLTFATDTAAIPYIDTSQIGTFNLSSLNITNSPNTAFATRHEDELLPNRTTQVRHGLKLRCLTEGKEIHFSTKANGSSHSIDSFMYHFGLSGVMIVKDGAIRLERYQYGNEPSFRNQVQSATKSFVSTALGVAFKEKKIRLSDRVWKYIPELARTAYGSVPLRNLIDMTSGVTEPNSTHPPDLFNDVYPRTDPEAVLTWFKTSKKVAEPGEVAIGEPLEDWITKHIWEPAGMKYDGYMRTTGVLQVDGHGGLALTLQDMARFGLFVLDSFNGSGGPHVLAGWFDDISAASTSTTRIRAPGNIADVPNTGYQTGWWTMPRGGKKYQLGDDGGFAALGTYDQAIYIIPDMNTTIVLQSSNPIHYPDLFYYGQQFTTAASLALKK</sequence>
<comment type="subcellular location">
    <subcellularLocation>
        <location evidence="1">Membrane</location>
        <topology evidence="1">Multi-pass membrane protein</topology>
    </subcellularLocation>
</comment>
<proteinExistence type="predicted"/>
<keyword evidence="9" id="KW-1185">Reference proteome</keyword>
<evidence type="ECO:0000259" key="7">
    <source>
        <dbReference type="Pfam" id="PF00144"/>
    </source>
</evidence>
<dbReference type="InterPro" id="IPR001466">
    <property type="entry name" value="Beta-lactam-related"/>
</dbReference>
<keyword evidence="2" id="KW-0813">Transport</keyword>
<dbReference type="PANTHER" id="PTHR45649">
    <property type="entry name" value="AMINO-ACID PERMEASE BAT1"/>
    <property type="match status" value="1"/>
</dbReference>
<feature type="transmembrane region" description="Helical" evidence="6">
    <location>
        <begin position="86"/>
        <end position="104"/>
    </location>
</feature>
<feature type="transmembrane region" description="Helical" evidence="6">
    <location>
        <begin position="125"/>
        <end position="147"/>
    </location>
</feature>
<reference evidence="8 9" key="1">
    <citation type="journal article" date="2025" name="Microbiol. Resour. Announc.">
        <title>Draft genome sequences for Neonectria magnoliae and Neonectria punicea, canker pathogens of Liriodendron tulipifera and Acer saccharum in West Virginia.</title>
        <authorList>
            <person name="Petronek H.M."/>
            <person name="Kasson M.T."/>
            <person name="Metheny A.M."/>
            <person name="Stauder C.M."/>
            <person name="Lovett B."/>
            <person name="Lynch S.C."/>
            <person name="Garnas J.R."/>
            <person name="Kasson L.R."/>
            <person name="Stajich J.E."/>
        </authorList>
    </citation>
    <scope>NUCLEOTIDE SEQUENCE [LARGE SCALE GENOMIC DNA]</scope>
    <source>
        <strain evidence="8 9">NRRL 64653</strain>
    </source>
</reference>
<feature type="transmembrane region" description="Helical" evidence="6">
    <location>
        <begin position="153"/>
        <end position="176"/>
    </location>
</feature>
<feature type="domain" description="Beta-lactamase-related" evidence="7">
    <location>
        <begin position="368"/>
        <end position="631"/>
    </location>
</feature>
<dbReference type="InterPro" id="IPR002293">
    <property type="entry name" value="AA/rel_permease1"/>
</dbReference>
<dbReference type="PANTHER" id="PTHR45649:SF11">
    <property type="entry name" value="TRANSPORTER, PUTATIVE (EUROFUNG)-RELATED"/>
    <property type="match status" value="1"/>
</dbReference>
<evidence type="ECO:0000256" key="3">
    <source>
        <dbReference type="ARBA" id="ARBA00022692"/>
    </source>
</evidence>
<feature type="transmembrane region" description="Helical" evidence="6">
    <location>
        <begin position="27"/>
        <end position="48"/>
    </location>
</feature>
<dbReference type="Gene3D" id="3.40.710.10">
    <property type="entry name" value="DD-peptidase/beta-lactamase superfamily"/>
    <property type="match status" value="1"/>
</dbReference>
<dbReference type="Proteomes" id="UP001498476">
    <property type="component" value="Unassembled WGS sequence"/>
</dbReference>
<dbReference type="SUPFAM" id="SSF56601">
    <property type="entry name" value="beta-lactamase/transpeptidase-like"/>
    <property type="match status" value="1"/>
</dbReference>
<feature type="transmembrane region" description="Helical" evidence="6">
    <location>
        <begin position="225"/>
        <end position="245"/>
    </location>
</feature>
<dbReference type="Pfam" id="PF13520">
    <property type="entry name" value="AA_permease_2"/>
    <property type="match status" value="1"/>
</dbReference>
<name>A0ABR1H4C0_9HYPO</name>
<organism evidence="8 9">
    <name type="scientific">Neonectria punicea</name>
    <dbReference type="NCBI Taxonomy" id="979145"/>
    <lineage>
        <taxon>Eukaryota</taxon>
        <taxon>Fungi</taxon>
        <taxon>Dikarya</taxon>
        <taxon>Ascomycota</taxon>
        <taxon>Pezizomycotina</taxon>
        <taxon>Sordariomycetes</taxon>
        <taxon>Hypocreomycetidae</taxon>
        <taxon>Hypocreales</taxon>
        <taxon>Nectriaceae</taxon>
        <taxon>Neonectria</taxon>
    </lineage>
</organism>
<evidence type="ECO:0000256" key="6">
    <source>
        <dbReference type="SAM" id="Phobius"/>
    </source>
</evidence>
<gene>
    <name evidence="8" type="ORF">QQX98_005506</name>
</gene>
<keyword evidence="4 6" id="KW-1133">Transmembrane helix</keyword>
<evidence type="ECO:0000313" key="8">
    <source>
        <dbReference type="EMBL" id="KAK7415933.1"/>
    </source>
</evidence>
<dbReference type="EMBL" id="JAZAVJ010000075">
    <property type="protein sequence ID" value="KAK7415933.1"/>
    <property type="molecule type" value="Genomic_DNA"/>
</dbReference>
<accession>A0ABR1H4C0</accession>
<evidence type="ECO:0000313" key="9">
    <source>
        <dbReference type="Proteomes" id="UP001498476"/>
    </source>
</evidence>
<dbReference type="InterPro" id="IPR012338">
    <property type="entry name" value="Beta-lactam/transpept-like"/>
</dbReference>
<keyword evidence="3 6" id="KW-0812">Transmembrane</keyword>
<keyword evidence="5 6" id="KW-0472">Membrane</keyword>
<evidence type="ECO:0000256" key="5">
    <source>
        <dbReference type="ARBA" id="ARBA00023136"/>
    </source>
</evidence>